<sequence length="315" mass="33988">MSLRWHPDRLRTRVLDALVAPQRSDAVARSRVARAARERFVSGDSIDEAVVTAAWLRRTNRLAAIHPLLPEATDAAGVEVTVSEAVTAIERVAPVTSGGDYRSEIYLAPEQLALGVDPGLAADALHRVCVAGDDHRVDVTLRSGPHDDIDALLDLVRGARQEHPRLTTSLVARRHRSEADALALASSGARVRLVRGGAGEPRSIAWEDPHEVDLAFARCLATLLGSGVHTVVATHEPTLLDLADGLADQSGRGPEGLEYQFFLGADSDLQLRTADAGHRVRVLVPYGPGWLEHLHDLARRPSGVRRLVETLSGRA</sequence>
<evidence type="ECO:0000313" key="3">
    <source>
        <dbReference type="Proteomes" id="UP000290408"/>
    </source>
</evidence>
<dbReference type="OrthoDB" id="9773461at2"/>
<dbReference type="KEGG" id="jli:EXU32_01820"/>
<keyword evidence="1" id="KW-0560">Oxidoreductase</keyword>
<keyword evidence="3" id="KW-1185">Reference proteome</keyword>
<dbReference type="InterPro" id="IPR029041">
    <property type="entry name" value="FAD-linked_oxidoreductase-like"/>
</dbReference>
<proteinExistence type="predicted"/>
<dbReference type="Gene3D" id="3.20.20.220">
    <property type="match status" value="1"/>
</dbReference>
<accession>A0A4P6MTH2</accession>
<dbReference type="GO" id="GO:0016491">
    <property type="term" value="F:oxidoreductase activity"/>
    <property type="evidence" value="ECO:0007669"/>
    <property type="project" value="UniProtKB-KW"/>
</dbReference>
<name>A0A4P6MTH2_9MICO</name>
<dbReference type="STRING" id="1216970.GCA_001570985_03070"/>
<evidence type="ECO:0000313" key="2">
    <source>
        <dbReference type="EMBL" id="QBF45115.1"/>
    </source>
</evidence>
<dbReference type="Proteomes" id="UP000290408">
    <property type="component" value="Chromosome"/>
</dbReference>
<evidence type="ECO:0000256" key="1">
    <source>
        <dbReference type="ARBA" id="ARBA00023002"/>
    </source>
</evidence>
<dbReference type="SUPFAM" id="SSF51730">
    <property type="entry name" value="FAD-linked oxidoreductase"/>
    <property type="match status" value="1"/>
</dbReference>
<evidence type="ECO:0008006" key="4">
    <source>
        <dbReference type="Google" id="ProtNLM"/>
    </source>
</evidence>
<organism evidence="2 3">
    <name type="scientific">Janibacter limosus</name>
    <dbReference type="NCBI Taxonomy" id="53458"/>
    <lineage>
        <taxon>Bacteria</taxon>
        <taxon>Bacillati</taxon>
        <taxon>Actinomycetota</taxon>
        <taxon>Actinomycetes</taxon>
        <taxon>Micrococcales</taxon>
        <taxon>Intrasporangiaceae</taxon>
        <taxon>Janibacter</taxon>
    </lineage>
</organism>
<gene>
    <name evidence="2" type="ORF">EXU32_01820</name>
</gene>
<protein>
    <recommendedName>
        <fullName evidence="4">Proline dehydrogenase</fullName>
    </recommendedName>
</protein>
<dbReference type="RefSeq" id="WP_130628360.1">
    <property type="nucleotide sequence ID" value="NZ_CP036164.1"/>
</dbReference>
<reference evidence="2 3" key="1">
    <citation type="submission" date="2019-02" db="EMBL/GenBank/DDBJ databases">
        <title>Genomic data mining of an Antarctic deep-sea actinobacterium, Janibacterlimosus P3-3-X1.</title>
        <authorList>
            <person name="Liao L."/>
            <person name="Chen B."/>
        </authorList>
    </citation>
    <scope>NUCLEOTIDE SEQUENCE [LARGE SCALE GENOMIC DNA]</scope>
    <source>
        <strain evidence="2 3">P3-3-X1</strain>
    </source>
</reference>
<dbReference type="AlphaFoldDB" id="A0A4P6MTH2"/>
<dbReference type="EMBL" id="CP036164">
    <property type="protein sequence ID" value="QBF45115.1"/>
    <property type="molecule type" value="Genomic_DNA"/>
</dbReference>